<keyword evidence="6" id="KW-0408">Iron</keyword>
<dbReference type="HOGENOM" id="CLU_050230_5_0_1"/>
<evidence type="ECO:0000256" key="4">
    <source>
        <dbReference type="ARBA" id="ARBA00022723"/>
    </source>
</evidence>
<name>A0A0D0CQA6_9AGAR</name>
<accession>A0A0D0CQA6</accession>
<keyword evidence="5" id="KW-0560">Oxidoreductase</keyword>
<dbReference type="Proteomes" id="UP000053593">
    <property type="component" value="Unassembled WGS sequence"/>
</dbReference>
<protein>
    <submittedName>
        <fullName evidence="10">Unplaced genomic scaffold GYMLUscaffold_24, whole genome shotgun sequence</fullName>
    </submittedName>
</protein>
<dbReference type="Gene3D" id="1.10.489.10">
    <property type="entry name" value="Chloroperoxidase-like"/>
    <property type="match status" value="1"/>
</dbReference>
<keyword evidence="8" id="KW-0732">Signal</keyword>
<dbReference type="EMBL" id="KN834772">
    <property type="protein sequence ID" value="KIK61202.1"/>
    <property type="molecule type" value="Genomic_DNA"/>
</dbReference>
<dbReference type="InterPro" id="IPR036851">
    <property type="entry name" value="Chloroperoxidase-like_sf"/>
</dbReference>
<sequence>MYMPSSFSLPSASHLFKLSVLALLFTTNPFHSSSDSNQELSSSRQPWTYDREHAFITPSLNDSRSPCPALNTLANHGYINRSGKEISASSLVSALTSIYRLSTPLAELLVVGGIGCCGNKFERWLSLDALAAHDKIEHDASLVHDNTPLGAKFAPVNVNWTLVDNLISTYPDGLSITDLAEARVKRESMLRDESRPQLDLVHGEISHGEAALTWLLMKDAKDVVSTETVQQWFGRETFPDSYVIPDDEVTLGKAKKISTKIGDTMTKLKRAFNEL</sequence>
<evidence type="ECO:0000256" key="3">
    <source>
        <dbReference type="ARBA" id="ARBA00022617"/>
    </source>
</evidence>
<dbReference type="Pfam" id="PF01328">
    <property type="entry name" value="Peroxidase_2"/>
    <property type="match status" value="1"/>
</dbReference>
<evidence type="ECO:0000256" key="6">
    <source>
        <dbReference type="ARBA" id="ARBA00023004"/>
    </source>
</evidence>
<reference evidence="10 11" key="1">
    <citation type="submission" date="2014-04" db="EMBL/GenBank/DDBJ databases">
        <title>Evolutionary Origins and Diversification of the Mycorrhizal Mutualists.</title>
        <authorList>
            <consortium name="DOE Joint Genome Institute"/>
            <consortium name="Mycorrhizal Genomics Consortium"/>
            <person name="Kohler A."/>
            <person name="Kuo A."/>
            <person name="Nagy L.G."/>
            <person name="Floudas D."/>
            <person name="Copeland A."/>
            <person name="Barry K.W."/>
            <person name="Cichocki N."/>
            <person name="Veneault-Fourrey C."/>
            <person name="LaButti K."/>
            <person name="Lindquist E.A."/>
            <person name="Lipzen A."/>
            <person name="Lundell T."/>
            <person name="Morin E."/>
            <person name="Murat C."/>
            <person name="Riley R."/>
            <person name="Ohm R."/>
            <person name="Sun H."/>
            <person name="Tunlid A."/>
            <person name="Henrissat B."/>
            <person name="Grigoriev I.V."/>
            <person name="Hibbett D.S."/>
            <person name="Martin F."/>
        </authorList>
    </citation>
    <scope>NUCLEOTIDE SEQUENCE [LARGE SCALE GENOMIC DNA]</scope>
    <source>
        <strain evidence="10 11">FD-317 M1</strain>
    </source>
</reference>
<dbReference type="AlphaFoldDB" id="A0A0D0CQA6"/>
<comment type="similarity">
    <text evidence="7">Belongs to the chloroperoxidase family.</text>
</comment>
<evidence type="ECO:0000256" key="5">
    <source>
        <dbReference type="ARBA" id="ARBA00023002"/>
    </source>
</evidence>
<dbReference type="GO" id="GO:0046872">
    <property type="term" value="F:metal ion binding"/>
    <property type="evidence" value="ECO:0007669"/>
    <property type="project" value="UniProtKB-KW"/>
</dbReference>
<dbReference type="PROSITE" id="PS51405">
    <property type="entry name" value="HEME_HALOPEROXIDASE"/>
    <property type="match status" value="1"/>
</dbReference>
<evidence type="ECO:0000256" key="7">
    <source>
        <dbReference type="ARBA" id="ARBA00025795"/>
    </source>
</evidence>
<evidence type="ECO:0000256" key="1">
    <source>
        <dbReference type="ARBA" id="ARBA00001970"/>
    </source>
</evidence>
<evidence type="ECO:0000259" key="9">
    <source>
        <dbReference type="PROSITE" id="PS51405"/>
    </source>
</evidence>
<dbReference type="OrthoDB" id="407298at2759"/>
<gene>
    <name evidence="10" type="ORF">GYMLUDRAFT_199986</name>
</gene>
<proteinExistence type="inferred from homology"/>
<keyword evidence="11" id="KW-1185">Reference proteome</keyword>
<keyword evidence="2" id="KW-0575">Peroxidase</keyword>
<feature type="signal peptide" evidence="8">
    <location>
        <begin position="1"/>
        <end position="32"/>
    </location>
</feature>
<feature type="domain" description="Heme haloperoxidase family profile" evidence="9">
    <location>
        <begin position="51"/>
        <end position="256"/>
    </location>
</feature>
<comment type="cofactor">
    <cofactor evidence="1">
        <name>heme b</name>
        <dbReference type="ChEBI" id="CHEBI:60344"/>
    </cofactor>
</comment>
<feature type="chain" id="PRO_5002208763" evidence="8">
    <location>
        <begin position="33"/>
        <end position="275"/>
    </location>
</feature>
<dbReference type="InterPro" id="IPR000028">
    <property type="entry name" value="Chloroperoxidase"/>
</dbReference>
<evidence type="ECO:0000313" key="11">
    <source>
        <dbReference type="Proteomes" id="UP000053593"/>
    </source>
</evidence>
<dbReference type="SUPFAM" id="SSF47571">
    <property type="entry name" value="Cloroperoxidase"/>
    <property type="match status" value="1"/>
</dbReference>
<keyword evidence="4" id="KW-0479">Metal-binding</keyword>
<organism evidence="10 11">
    <name type="scientific">Collybiopsis luxurians FD-317 M1</name>
    <dbReference type="NCBI Taxonomy" id="944289"/>
    <lineage>
        <taxon>Eukaryota</taxon>
        <taxon>Fungi</taxon>
        <taxon>Dikarya</taxon>
        <taxon>Basidiomycota</taxon>
        <taxon>Agaricomycotina</taxon>
        <taxon>Agaricomycetes</taxon>
        <taxon>Agaricomycetidae</taxon>
        <taxon>Agaricales</taxon>
        <taxon>Marasmiineae</taxon>
        <taxon>Omphalotaceae</taxon>
        <taxon>Collybiopsis</taxon>
        <taxon>Collybiopsis luxurians</taxon>
    </lineage>
</organism>
<evidence type="ECO:0000313" key="10">
    <source>
        <dbReference type="EMBL" id="KIK61202.1"/>
    </source>
</evidence>
<dbReference type="PANTHER" id="PTHR33577">
    <property type="entry name" value="STERIGMATOCYSTIN BIOSYNTHESIS PEROXIDASE STCC-RELATED"/>
    <property type="match status" value="1"/>
</dbReference>
<dbReference type="GO" id="GO:0004601">
    <property type="term" value="F:peroxidase activity"/>
    <property type="evidence" value="ECO:0007669"/>
    <property type="project" value="UniProtKB-KW"/>
</dbReference>
<evidence type="ECO:0000256" key="2">
    <source>
        <dbReference type="ARBA" id="ARBA00022559"/>
    </source>
</evidence>
<keyword evidence="3" id="KW-0349">Heme</keyword>
<dbReference type="PANTHER" id="PTHR33577:SF9">
    <property type="entry name" value="PEROXIDASE STCC"/>
    <property type="match status" value="1"/>
</dbReference>
<evidence type="ECO:0000256" key="8">
    <source>
        <dbReference type="SAM" id="SignalP"/>
    </source>
</evidence>